<dbReference type="Pfam" id="PF00501">
    <property type="entry name" value="AMP-binding"/>
    <property type="match status" value="1"/>
</dbReference>
<dbReference type="InterPro" id="IPR009081">
    <property type="entry name" value="PP-bd_ACP"/>
</dbReference>
<reference evidence="7 8" key="1">
    <citation type="submission" date="2018-06" db="EMBL/GenBank/DDBJ databases">
        <authorList>
            <consortium name="Pathogen Informatics"/>
            <person name="Doyle S."/>
        </authorList>
    </citation>
    <scope>NUCLEOTIDE SEQUENCE [LARGE SCALE GENOMIC DNA]</scope>
    <source>
        <strain evidence="7 8">NCTC10717</strain>
    </source>
</reference>
<dbReference type="Gene3D" id="3.40.50.12780">
    <property type="entry name" value="N-terminal domain of ligase-like"/>
    <property type="match status" value="1"/>
</dbReference>
<dbReference type="GO" id="GO:0016874">
    <property type="term" value="F:ligase activity"/>
    <property type="evidence" value="ECO:0007669"/>
    <property type="project" value="UniProtKB-KW"/>
</dbReference>
<dbReference type="SUPFAM" id="SSF47336">
    <property type="entry name" value="ACP-like"/>
    <property type="match status" value="3"/>
</dbReference>
<proteinExistence type="predicted"/>
<dbReference type="PANTHER" id="PTHR45527">
    <property type="entry name" value="NONRIBOSOMAL PEPTIDE SYNTHETASE"/>
    <property type="match status" value="1"/>
</dbReference>
<comment type="pathway">
    <text evidence="2">Siderophore biosynthesis.</text>
</comment>
<dbReference type="Gene3D" id="1.10.1200.10">
    <property type="entry name" value="ACP-like"/>
    <property type="match status" value="3"/>
</dbReference>
<dbReference type="PANTHER" id="PTHR45527:SF10">
    <property type="entry name" value="PYOCHELIN SYNTHASE PCHF"/>
    <property type="match status" value="1"/>
</dbReference>
<dbReference type="InterPro" id="IPR001242">
    <property type="entry name" value="Condensation_dom"/>
</dbReference>
<evidence type="ECO:0000256" key="5">
    <source>
        <dbReference type="ARBA" id="ARBA00022598"/>
    </source>
</evidence>
<dbReference type="GO" id="GO:0043041">
    <property type="term" value="P:amino acid activation for nonribosomal peptide biosynthetic process"/>
    <property type="evidence" value="ECO:0007669"/>
    <property type="project" value="TreeGrafter"/>
</dbReference>
<accession>A0A380MWZ0</accession>
<dbReference type="Gene3D" id="3.30.300.30">
    <property type="match status" value="1"/>
</dbReference>
<keyword evidence="8" id="KW-1185">Reference proteome</keyword>
<dbReference type="Proteomes" id="UP000254575">
    <property type="component" value="Unassembled WGS sequence"/>
</dbReference>
<dbReference type="EMBL" id="UHIA01000004">
    <property type="protein sequence ID" value="SUO96808.1"/>
    <property type="molecule type" value="Genomic_DNA"/>
</dbReference>
<dbReference type="Gene3D" id="3.30.559.10">
    <property type="entry name" value="Chloramphenicol acetyltransferase-like domain"/>
    <property type="match status" value="2"/>
</dbReference>
<dbReference type="PROSITE" id="PS00455">
    <property type="entry name" value="AMP_BINDING"/>
    <property type="match status" value="1"/>
</dbReference>
<dbReference type="EC" id="6.3.2.-" evidence="7"/>
<dbReference type="Pfam" id="PF00668">
    <property type="entry name" value="Condensation"/>
    <property type="match status" value="1"/>
</dbReference>
<keyword evidence="4" id="KW-0597">Phosphoprotein</keyword>
<organism evidence="7 8">
    <name type="scientific">Suttonella indologenes</name>
    <dbReference type="NCBI Taxonomy" id="13276"/>
    <lineage>
        <taxon>Bacteria</taxon>
        <taxon>Pseudomonadati</taxon>
        <taxon>Pseudomonadota</taxon>
        <taxon>Gammaproteobacteria</taxon>
        <taxon>Cardiobacteriales</taxon>
        <taxon>Cardiobacteriaceae</taxon>
        <taxon>Suttonella</taxon>
    </lineage>
</organism>
<dbReference type="Pfam" id="PF13193">
    <property type="entry name" value="AMP-binding_C"/>
    <property type="match status" value="1"/>
</dbReference>
<evidence type="ECO:0000256" key="4">
    <source>
        <dbReference type="ARBA" id="ARBA00022553"/>
    </source>
</evidence>
<evidence type="ECO:0000256" key="3">
    <source>
        <dbReference type="ARBA" id="ARBA00022450"/>
    </source>
</evidence>
<dbReference type="NCBIfam" id="TIGR01733">
    <property type="entry name" value="AA-adenyl-dom"/>
    <property type="match status" value="1"/>
</dbReference>
<dbReference type="Gene3D" id="3.30.559.30">
    <property type="entry name" value="Nonribosomal peptide synthetase, condensation domain"/>
    <property type="match status" value="3"/>
</dbReference>
<feature type="domain" description="Carrier" evidence="6">
    <location>
        <begin position="1705"/>
        <end position="1781"/>
    </location>
</feature>
<dbReference type="SUPFAM" id="SSF52777">
    <property type="entry name" value="CoA-dependent acyltransferases"/>
    <property type="match status" value="4"/>
</dbReference>
<dbReference type="GO" id="GO:0031177">
    <property type="term" value="F:phosphopantetheine binding"/>
    <property type="evidence" value="ECO:0007669"/>
    <property type="project" value="TreeGrafter"/>
</dbReference>
<evidence type="ECO:0000256" key="1">
    <source>
        <dbReference type="ARBA" id="ARBA00001957"/>
    </source>
</evidence>
<sequence length="2282" mass="255870">MLTVPTSPMQRAYFTGINSDIPLGGLECVGYLEFRNKKLDISRLENALKQLSRNAVFNCQFLDRNTITPSTYKDIEIKKIYITDAEIDNYSTFFREQFFSNSIDITKGKMLDIALSITETQTIIHLGFSLAVIDFHGIALFSHQLAEKYNQQDCSIITNLNTVYESVSLDFTVHTQLESKVEKLPSPPQLLSQNLQPNLTIIDRYSYFYSQEQWKSFEEAAKRYNASPAALFLALYSQALRHCSENDEFIITLAGLRVKHSKYLLGMRTTAYLHRSYPNTNFDELVKQTHRDLRLRMRQNIEAPEEILSQVKQHGHVGISPYVLTYAANQRIFDELTTETLGTPHCWGQTPQVIMDCQVFNIDGERIEIGLDVRRDTLDKNIINTILEAICQQINDIINNKTPSLLISSHTARQRLEINSLPPACDPNWLYSPFRNKVTEQPHSPALLFSLSYETPTILQKFYPDIISDSHGEISYARLDEMARQIAAFLINKVPTNSVVGIHLPKGAEQIIAVLGVLYSGCTYLPLNIHIPKERLQYICQSANVAYILTEQDFSEISTYSPLFEPRLPCETDIRQAASSSLAYIIYTSGSTGQPKGVAISHYSALNTIYAVNQQNKFNARDRILAVSALEFDLSVYDIFGLLSCGGSIVALNENEKKDAFAWGELVKKFDISIWNSVPALVEMLLIANDKLPSLRRYLCSGDWISYDLFERIQLASPNSILVAMGGATEAAIWSNIHIICNKEDLNNPWQKVPYGKPLAGQQYRVVKVINDCDKPSQIFDCADGVSGELWIGGVGLAAEYYRDEVRTKKSFIHTDGGETASAMRWYRTGDIGFWHKGILYFLGRKDNQVKINGYRIECGEVEQALSKLSEVDKAVVVPIREHHALGAVVVAHDALTTEMLQNTLARTLPTYMIPEQFVFSDTLVLTSNGKVDRKWAEKLLSQLSFSNHIHHTDHSSKTKLLEQCRETWQVILGLNHIHNEDNFFALGGDSLSATKVCAELRKKRISVGVDKLFTHPNLSDFAQICSLNIENTSSNISTIDCNTAFPLTPLQRAYALGSDGVVGIVSQATICSFILKTSGEHPVSIWCESLNRLINQTPALRLVRKNEHQQCVEASPLELKILPKGGSLKQYLLQACPNAEQAPCIEMLIVENDPLHIGLAMNYLCHDASSLLMIIEAWISEVCLGKSNLPSDIEAFVHYAQHQESIANKQTNLLSDYPPPQLPLKPIKQQYHLPQSLTFTLSAQARNDLEKLAKQQQITVTALLLHAFGQALAYSCHQNVITICLPVSYRPDDIPQALGNFSQLRLCRSIQGETIQKLNQDLSHAVSGRAPGFSQIASSGRASYPVVFTSTLGSVAESIFSGKQKVVWAHTRTPGVLLDCQISPADKGINIRWDYLDGVIESSFFATLQQQFIAQMQNLGITMQILIPPYEQVIEACISDLLTQNLKPKTELSSVLSTWQDYYPAIKNSNPELDTDITYLKRCLLGDLSPMSLWQHPHFSPEAILHQVLIEESFYARFYQQLKMLNIVQNQKECRCLVLGSGIGIIYQELIKQAHQNQLSLQFYPIEPSAELAKHSHQRGVYPLTPEECPAPDIIVIPASLHRDSRIETLLRQFMQCNPQAHIFIIEITGISAATQISALLDPSLLNPHLSSIQSAQKWKDFFIKLGVIIDESHEWANLLYCSAHIKNTALPEYPSPVLDTNKAISLSDDAQIAALWQKVLSLNHLPGAQEDFFQLGGDSLKATQIVGELRSKGYAKLRLADLFNHSKLQNFASYLATQAVETSINTTPPILKVKQSFALSDVQQAYLAGQSKEQILGGVGAHCYFEYQAENNALDTQKFANALAQLVQRHPILQAGIIYQNEQALGQFAAVNPPKIEYCDNVREKTAHEIPDASIQSPLVLRISTDRRTIGIGMNNLLLDGQSMWQILHELDLAYAGQTLPLLAVENIPNLPPTLFAQNAHYNIPPAPPLPYQNSLMMLEVPKFARYQTDLDNSLWLPLQQLARNAQLTPASLLTAAYAFALSKQLSIETDFSLNLTTFVRPEAYQQSLGDFTVLRLLPINWQLIQQYDLLALAHHIQKTLADLQDSEHNTIHLSRAIVRQTGNPIDGLFPVVLTCGLGLNGQQRADKFSFGHLVYACSQTPQVTLDLQVYDDERGLHLSADYVSQLLTPTIIEQILEAILETLCALLPSTQEKHAQPLKARLTHLWQNHLALASDTVPDNFFRDGGDSLRATRFIRELQQQIHPEISLRTLIQQPNFSDFLSAIEQLEQHTEQTEEGVL</sequence>
<dbReference type="InterPro" id="IPR025110">
    <property type="entry name" value="AMP-bd_C"/>
</dbReference>
<dbReference type="PROSITE" id="PS00012">
    <property type="entry name" value="PHOSPHOPANTETHEINE"/>
    <property type="match status" value="2"/>
</dbReference>
<comment type="cofactor">
    <cofactor evidence="1">
        <name>pantetheine 4'-phosphate</name>
        <dbReference type="ChEBI" id="CHEBI:47942"/>
    </cofactor>
</comment>
<evidence type="ECO:0000256" key="2">
    <source>
        <dbReference type="ARBA" id="ARBA00004924"/>
    </source>
</evidence>
<dbReference type="OrthoDB" id="9757559at2"/>
<dbReference type="SUPFAM" id="SSF56801">
    <property type="entry name" value="Acetyl-CoA synthetase-like"/>
    <property type="match status" value="1"/>
</dbReference>
<dbReference type="PROSITE" id="PS50075">
    <property type="entry name" value="CARRIER"/>
    <property type="match status" value="3"/>
</dbReference>
<dbReference type="InterPro" id="IPR036736">
    <property type="entry name" value="ACP-like_sf"/>
</dbReference>
<dbReference type="InterPro" id="IPR023213">
    <property type="entry name" value="CAT-like_dom_sf"/>
</dbReference>
<evidence type="ECO:0000313" key="7">
    <source>
        <dbReference type="EMBL" id="SUO96808.1"/>
    </source>
</evidence>
<evidence type="ECO:0000259" key="6">
    <source>
        <dbReference type="PROSITE" id="PS50075"/>
    </source>
</evidence>
<feature type="domain" description="Carrier" evidence="6">
    <location>
        <begin position="2196"/>
        <end position="2271"/>
    </location>
</feature>
<dbReference type="InterPro" id="IPR000873">
    <property type="entry name" value="AMP-dep_synth/lig_dom"/>
</dbReference>
<feature type="domain" description="Carrier" evidence="6">
    <location>
        <begin position="956"/>
        <end position="1030"/>
    </location>
</feature>
<dbReference type="InterPro" id="IPR006162">
    <property type="entry name" value="Ppantetheine_attach_site"/>
</dbReference>
<dbReference type="InterPro" id="IPR042099">
    <property type="entry name" value="ANL_N_sf"/>
</dbReference>
<name>A0A380MWZ0_9GAMM</name>
<keyword evidence="3" id="KW-0596">Phosphopantetheine</keyword>
<dbReference type="InterPro" id="IPR010071">
    <property type="entry name" value="AA_adenyl_dom"/>
</dbReference>
<dbReference type="Pfam" id="PF00550">
    <property type="entry name" value="PP-binding"/>
    <property type="match status" value="3"/>
</dbReference>
<dbReference type="GO" id="GO:0005737">
    <property type="term" value="C:cytoplasm"/>
    <property type="evidence" value="ECO:0007669"/>
    <property type="project" value="TreeGrafter"/>
</dbReference>
<dbReference type="GO" id="GO:0044550">
    <property type="term" value="P:secondary metabolite biosynthetic process"/>
    <property type="evidence" value="ECO:0007669"/>
    <property type="project" value="TreeGrafter"/>
</dbReference>
<keyword evidence="5 7" id="KW-0436">Ligase</keyword>
<protein>
    <submittedName>
        <fullName evidence="7">Phenyloxazoline synthase MbtB</fullName>
        <ecNumber evidence="7">6.3.2.-</ecNumber>
    </submittedName>
</protein>
<evidence type="ECO:0000313" key="8">
    <source>
        <dbReference type="Proteomes" id="UP000254575"/>
    </source>
</evidence>
<gene>
    <name evidence="7" type="primary">mbtB_3</name>
    <name evidence="7" type="ORF">NCTC10717_01185</name>
</gene>
<dbReference type="RefSeq" id="WP_115218427.1">
    <property type="nucleotide sequence ID" value="NZ_UHIA01000004.1"/>
</dbReference>
<dbReference type="InterPro" id="IPR045851">
    <property type="entry name" value="AMP-bd_C_sf"/>
</dbReference>
<dbReference type="InterPro" id="IPR020845">
    <property type="entry name" value="AMP-binding_CS"/>
</dbReference>